<accession>A0A382EAM6</accession>
<evidence type="ECO:0000313" key="2">
    <source>
        <dbReference type="EMBL" id="SVB47459.1"/>
    </source>
</evidence>
<sequence>MPQEYRETLYNTKAGKDQKTLDYLKKHEPNFTNSQLQGLMPKEKAKGLMDLARQRILSPNPKKIVRGKEISLKPEILNSIYPHEDNRRGIVASLSDKTILNTYLEGKPGTKFPSTDSLQIPFIEIESKLDLPKGVLFPLMMAESEQWILDGEYPPRSDKGAEGPFQLMPGVFPNVNRDNILDSALKGGLEFKRDLKNFDGDIDMALTSYNLGYGNFGRGFGFDRDKVIKEQKRLSRKKYPKKHNKYNTSETEEHSKRFHKYYDPSLL</sequence>
<evidence type="ECO:0008006" key="3">
    <source>
        <dbReference type="Google" id="ProtNLM"/>
    </source>
</evidence>
<organism evidence="2">
    <name type="scientific">marine metagenome</name>
    <dbReference type="NCBI Taxonomy" id="408172"/>
    <lineage>
        <taxon>unclassified sequences</taxon>
        <taxon>metagenomes</taxon>
        <taxon>ecological metagenomes</taxon>
    </lineage>
</organism>
<protein>
    <recommendedName>
        <fullName evidence="3">Transglycosylase SLT domain-containing protein</fullName>
    </recommendedName>
</protein>
<dbReference type="Gene3D" id="1.10.530.10">
    <property type="match status" value="1"/>
</dbReference>
<gene>
    <name evidence="2" type="ORF">METZ01_LOCUS200313</name>
</gene>
<dbReference type="AlphaFoldDB" id="A0A382EAM6"/>
<dbReference type="CDD" id="cd00254">
    <property type="entry name" value="LT-like"/>
    <property type="match status" value="1"/>
</dbReference>
<dbReference type="EMBL" id="UINC01043430">
    <property type="protein sequence ID" value="SVB47459.1"/>
    <property type="molecule type" value="Genomic_DNA"/>
</dbReference>
<feature type="region of interest" description="Disordered" evidence="1">
    <location>
        <begin position="233"/>
        <end position="267"/>
    </location>
</feature>
<proteinExistence type="predicted"/>
<dbReference type="InterPro" id="IPR023346">
    <property type="entry name" value="Lysozyme-like_dom_sf"/>
</dbReference>
<feature type="non-terminal residue" evidence="2">
    <location>
        <position position="1"/>
    </location>
</feature>
<name>A0A382EAM6_9ZZZZ</name>
<feature type="non-terminal residue" evidence="2">
    <location>
        <position position="267"/>
    </location>
</feature>
<evidence type="ECO:0000256" key="1">
    <source>
        <dbReference type="SAM" id="MobiDB-lite"/>
    </source>
</evidence>
<dbReference type="SUPFAM" id="SSF53955">
    <property type="entry name" value="Lysozyme-like"/>
    <property type="match status" value="1"/>
</dbReference>
<reference evidence="2" key="1">
    <citation type="submission" date="2018-05" db="EMBL/GenBank/DDBJ databases">
        <authorList>
            <person name="Lanie J.A."/>
            <person name="Ng W.-L."/>
            <person name="Kazmierczak K.M."/>
            <person name="Andrzejewski T.M."/>
            <person name="Davidsen T.M."/>
            <person name="Wayne K.J."/>
            <person name="Tettelin H."/>
            <person name="Glass J.I."/>
            <person name="Rusch D."/>
            <person name="Podicherti R."/>
            <person name="Tsui H.-C.T."/>
            <person name="Winkler M.E."/>
        </authorList>
    </citation>
    <scope>NUCLEOTIDE SEQUENCE</scope>
</reference>
<feature type="compositionally biased region" description="Basic residues" evidence="1">
    <location>
        <begin position="234"/>
        <end position="245"/>
    </location>
</feature>